<proteinExistence type="predicted"/>
<sequence length="116" mass="13565">MQPKTSNLSDRHGHNNPSSTSPSRKRNRRARASRQRLVRIIDAKNRELSDVSLRLRRLEEDNRQIRETASLQRWRSGIELETVKHLRQLLGEQIEEGDMSRERGALRNDSVVPMTQ</sequence>
<organism evidence="3 4">
    <name type="scientific">Marasmius tenuissimus</name>
    <dbReference type="NCBI Taxonomy" id="585030"/>
    <lineage>
        <taxon>Eukaryota</taxon>
        <taxon>Fungi</taxon>
        <taxon>Dikarya</taxon>
        <taxon>Basidiomycota</taxon>
        <taxon>Agaricomycotina</taxon>
        <taxon>Agaricomycetes</taxon>
        <taxon>Agaricomycetidae</taxon>
        <taxon>Agaricales</taxon>
        <taxon>Marasmiineae</taxon>
        <taxon>Marasmiaceae</taxon>
        <taxon>Marasmius</taxon>
    </lineage>
</organism>
<keyword evidence="1" id="KW-0175">Coiled coil</keyword>
<evidence type="ECO:0000313" key="3">
    <source>
        <dbReference type="EMBL" id="KAL0057429.1"/>
    </source>
</evidence>
<gene>
    <name evidence="3" type="ORF">AAF712_015927</name>
</gene>
<reference evidence="3 4" key="1">
    <citation type="submission" date="2024-05" db="EMBL/GenBank/DDBJ databases">
        <title>A draft genome resource for the thread blight pathogen Marasmius tenuissimus strain MS-2.</title>
        <authorList>
            <person name="Yulfo-Soto G.E."/>
            <person name="Baruah I.K."/>
            <person name="Amoako-Attah I."/>
            <person name="Bukari Y."/>
            <person name="Meinhardt L.W."/>
            <person name="Bailey B.A."/>
            <person name="Cohen S.P."/>
        </authorList>
    </citation>
    <scope>NUCLEOTIDE SEQUENCE [LARGE SCALE GENOMIC DNA]</scope>
    <source>
        <strain evidence="3 4">MS-2</strain>
    </source>
</reference>
<keyword evidence="4" id="KW-1185">Reference proteome</keyword>
<feature type="region of interest" description="Disordered" evidence="2">
    <location>
        <begin position="1"/>
        <end position="35"/>
    </location>
</feature>
<evidence type="ECO:0000256" key="1">
    <source>
        <dbReference type="SAM" id="Coils"/>
    </source>
</evidence>
<feature type="compositionally biased region" description="Basic residues" evidence="2">
    <location>
        <begin position="23"/>
        <end position="35"/>
    </location>
</feature>
<dbReference type="Proteomes" id="UP001437256">
    <property type="component" value="Unassembled WGS sequence"/>
</dbReference>
<feature type="non-terminal residue" evidence="3">
    <location>
        <position position="116"/>
    </location>
</feature>
<name>A0ABR2Z8V1_9AGAR</name>
<comment type="caution">
    <text evidence="3">The sequence shown here is derived from an EMBL/GenBank/DDBJ whole genome shotgun (WGS) entry which is preliminary data.</text>
</comment>
<protein>
    <recommendedName>
        <fullName evidence="5">BZIP transcription factor</fullName>
    </recommendedName>
</protein>
<evidence type="ECO:0000313" key="4">
    <source>
        <dbReference type="Proteomes" id="UP001437256"/>
    </source>
</evidence>
<feature type="coiled-coil region" evidence="1">
    <location>
        <begin position="41"/>
        <end position="68"/>
    </location>
</feature>
<dbReference type="EMBL" id="JBBXMP010000543">
    <property type="protein sequence ID" value="KAL0057429.1"/>
    <property type="molecule type" value="Genomic_DNA"/>
</dbReference>
<accession>A0ABR2Z8V1</accession>
<evidence type="ECO:0008006" key="5">
    <source>
        <dbReference type="Google" id="ProtNLM"/>
    </source>
</evidence>
<evidence type="ECO:0000256" key="2">
    <source>
        <dbReference type="SAM" id="MobiDB-lite"/>
    </source>
</evidence>